<keyword evidence="2" id="KW-1185">Reference proteome</keyword>
<dbReference type="AlphaFoldDB" id="A0A4Z1HJN1"/>
<gene>
    <name evidence="1" type="ORF">BCON_0215g00140</name>
</gene>
<reference evidence="1 2" key="1">
    <citation type="submission" date="2017-12" db="EMBL/GenBank/DDBJ databases">
        <title>Comparative genomics of Botrytis spp.</title>
        <authorList>
            <person name="Valero-Jimenez C.A."/>
            <person name="Tapia P."/>
            <person name="Veloso J."/>
            <person name="Silva-Moreno E."/>
            <person name="Staats M."/>
            <person name="Valdes J.H."/>
            <person name="Van Kan J.A.L."/>
        </authorList>
    </citation>
    <scope>NUCLEOTIDE SEQUENCE [LARGE SCALE GENOMIC DNA]</scope>
    <source>
        <strain evidence="1 2">MUCL11595</strain>
    </source>
</reference>
<organism evidence="1 2">
    <name type="scientific">Botryotinia convoluta</name>
    <dbReference type="NCBI Taxonomy" id="54673"/>
    <lineage>
        <taxon>Eukaryota</taxon>
        <taxon>Fungi</taxon>
        <taxon>Dikarya</taxon>
        <taxon>Ascomycota</taxon>
        <taxon>Pezizomycotina</taxon>
        <taxon>Leotiomycetes</taxon>
        <taxon>Helotiales</taxon>
        <taxon>Sclerotiniaceae</taxon>
        <taxon>Botryotinia</taxon>
    </lineage>
</organism>
<dbReference type="Proteomes" id="UP000297527">
    <property type="component" value="Unassembled WGS sequence"/>
</dbReference>
<protein>
    <submittedName>
        <fullName evidence="1">Uncharacterized protein</fullName>
    </submittedName>
</protein>
<dbReference type="OrthoDB" id="10287759at2759"/>
<accession>A0A4Z1HJN1</accession>
<comment type="caution">
    <text evidence="1">The sequence shown here is derived from an EMBL/GenBank/DDBJ whole genome shotgun (WGS) entry which is preliminary data.</text>
</comment>
<proteinExistence type="predicted"/>
<evidence type="ECO:0000313" key="1">
    <source>
        <dbReference type="EMBL" id="TGO49276.1"/>
    </source>
</evidence>
<dbReference type="EMBL" id="PQXN01000214">
    <property type="protein sequence ID" value="TGO49276.1"/>
    <property type="molecule type" value="Genomic_DNA"/>
</dbReference>
<name>A0A4Z1HJN1_9HELO</name>
<sequence length="73" mass="8118">MSSRYVQDHHSDHEAYPKTVGTNIVKSGESCLNIISDCAKGFVVVSDMVHLNVVELHRVTQLHGVDARAPFDR</sequence>
<evidence type="ECO:0000313" key="2">
    <source>
        <dbReference type="Proteomes" id="UP000297527"/>
    </source>
</evidence>